<accession>A0A9X4NRA5</accession>
<sequence length="131" mass="14105">MVGEVIAAVGIGTTKAQRCAVCSAQRSMQVATSCLCSRLTDGECGLADEACMDVVKADHLDALQAARGARGQPCFEIAAVVHIKLLLHDALNGDLQRTVFSMEVSMSLQVIWHLPCRNIFQDMQLFPALDS</sequence>
<gene>
    <name evidence="1" type="ORF">H010_08036</name>
</gene>
<organism evidence="1 2">
    <name type="scientific">Hydrogenophaga taeniospiralis CCUG 15921</name>
    <dbReference type="NCBI Taxonomy" id="1281780"/>
    <lineage>
        <taxon>Bacteria</taxon>
        <taxon>Pseudomonadati</taxon>
        <taxon>Pseudomonadota</taxon>
        <taxon>Betaproteobacteria</taxon>
        <taxon>Burkholderiales</taxon>
        <taxon>Comamonadaceae</taxon>
        <taxon>Hydrogenophaga</taxon>
    </lineage>
</organism>
<proteinExistence type="predicted"/>
<evidence type="ECO:0000313" key="1">
    <source>
        <dbReference type="EMBL" id="MDG5975191.1"/>
    </source>
</evidence>
<keyword evidence="2" id="KW-1185">Reference proteome</keyword>
<reference evidence="1" key="1">
    <citation type="submission" date="2013-01" db="EMBL/GenBank/DDBJ databases">
        <title>Genome draft of Hydrogenophaga taeniospiralis 2K1.</title>
        <authorList>
            <person name="Gomila M."/>
            <person name="Lalucat J."/>
        </authorList>
    </citation>
    <scope>NUCLEOTIDE SEQUENCE</scope>
    <source>
        <strain evidence="1">CCUG 15921</strain>
    </source>
</reference>
<protein>
    <submittedName>
        <fullName evidence="1">Uncharacterized protein</fullName>
    </submittedName>
</protein>
<comment type="caution">
    <text evidence="1">The sequence shown here is derived from an EMBL/GenBank/DDBJ whole genome shotgun (WGS) entry which is preliminary data.</text>
</comment>
<dbReference type="Proteomes" id="UP001152876">
    <property type="component" value="Unassembled WGS sequence"/>
</dbReference>
<dbReference type="EMBL" id="AOGK01000005">
    <property type="protein sequence ID" value="MDG5975191.1"/>
    <property type="molecule type" value="Genomic_DNA"/>
</dbReference>
<name>A0A9X4NRA5_9BURK</name>
<dbReference type="AlphaFoldDB" id="A0A9X4NRA5"/>
<evidence type="ECO:0000313" key="2">
    <source>
        <dbReference type="Proteomes" id="UP001152876"/>
    </source>
</evidence>